<dbReference type="InterPro" id="IPR011990">
    <property type="entry name" value="TPR-like_helical_dom_sf"/>
</dbReference>
<reference evidence="2 3" key="1">
    <citation type="submission" date="2023-09" db="EMBL/GenBank/DDBJ databases">
        <title>Thalassobella suaedae gen. nov., sp. nov., a marine bacterium of the family Flavobacteriaceae isolated from a halophyte Suaeda japonica.</title>
        <authorList>
            <person name="Lee S.Y."/>
            <person name="Hwang C.Y."/>
        </authorList>
    </citation>
    <scope>NUCLEOTIDE SEQUENCE [LARGE SCALE GENOMIC DNA]</scope>
    <source>
        <strain evidence="2 3">HL-DH14</strain>
    </source>
</reference>
<evidence type="ECO:0008006" key="4">
    <source>
        <dbReference type="Google" id="ProtNLM"/>
    </source>
</evidence>
<keyword evidence="1" id="KW-0802">TPR repeat</keyword>
<feature type="repeat" description="TPR" evidence="1">
    <location>
        <begin position="88"/>
        <end position="121"/>
    </location>
</feature>
<dbReference type="RefSeq" id="WP_415867091.1">
    <property type="nucleotide sequence ID" value="NZ_CP134537.1"/>
</dbReference>
<name>A0ABY9XY49_9FLAO</name>
<accession>A0ABY9XY49</accession>
<protein>
    <recommendedName>
        <fullName evidence="4">Tetratricopeptide repeat protein</fullName>
    </recommendedName>
</protein>
<dbReference type="Gene3D" id="1.25.40.10">
    <property type="entry name" value="Tetratricopeptide repeat domain"/>
    <property type="match status" value="1"/>
</dbReference>
<evidence type="ECO:0000256" key="1">
    <source>
        <dbReference type="PROSITE-ProRule" id="PRU00339"/>
    </source>
</evidence>
<dbReference type="EMBL" id="CP134537">
    <property type="protein sequence ID" value="WNH10870.1"/>
    <property type="molecule type" value="Genomic_DNA"/>
</dbReference>
<sequence length="133" mass="15127">MMGFASFFSWYKLNDVKNLISENSTLNAQEVLNIINSHYANVSDKLDQEVSPPERLINLIGNAFMSSNRLNKARALFRLNINNYPKSADAFEAMGDCYLFQSDTLNAIKTFKKGLEIGENKVIQEKLEKLDKV</sequence>
<dbReference type="PROSITE" id="PS50005">
    <property type="entry name" value="TPR"/>
    <property type="match status" value="1"/>
</dbReference>
<dbReference type="SUPFAM" id="SSF48452">
    <property type="entry name" value="TPR-like"/>
    <property type="match status" value="1"/>
</dbReference>
<dbReference type="Proteomes" id="UP001302806">
    <property type="component" value="Chromosome"/>
</dbReference>
<dbReference type="InterPro" id="IPR019734">
    <property type="entry name" value="TPR_rpt"/>
</dbReference>
<organism evidence="2 3">
    <name type="scientific">Thalassobellus suaedae</name>
    <dbReference type="NCBI Taxonomy" id="3074124"/>
    <lineage>
        <taxon>Bacteria</taxon>
        <taxon>Pseudomonadati</taxon>
        <taxon>Bacteroidota</taxon>
        <taxon>Flavobacteriia</taxon>
        <taxon>Flavobacteriales</taxon>
        <taxon>Flavobacteriaceae</taxon>
        <taxon>Thalassobellus</taxon>
    </lineage>
</organism>
<evidence type="ECO:0000313" key="2">
    <source>
        <dbReference type="EMBL" id="WNH10870.1"/>
    </source>
</evidence>
<gene>
    <name evidence="2" type="ORF">RHP51_09645</name>
</gene>
<proteinExistence type="predicted"/>
<evidence type="ECO:0000313" key="3">
    <source>
        <dbReference type="Proteomes" id="UP001302806"/>
    </source>
</evidence>